<reference evidence="3 5" key="1">
    <citation type="submission" date="2018-04" db="EMBL/GenBank/DDBJ databases">
        <title>Complete genome sequences of Streptomyces griseoviridis K61 and characterization of antagonistic properties of biological control agents.</title>
        <authorList>
            <person name="Mariita R.M."/>
            <person name="Sello J.K."/>
        </authorList>
    </citation>
    <scope>NUCLEOTIDE SEQUENCE [LARGE SCALE GENOMIC DNA]</scope>
    <source>
        <strain evidence="3 5">K61</strain>
    </source>
</reference>
<sequence length="68" mass="6859">MAVQILFLTWGIAGAASGSGTPEGCQGLTGDDLDACNDASDIGTTIGVGIVVGFWVTADFTLGFTYVI</sequence>
<dbReference type="KEGG" id="sgd:ELQ87_17865"/>
<dbReference type="EMBL" id="CP029078">
    <property type="protein sequence ID" value="QCN87196.1"/>
    <property type="molecule type" value="Genomic_DNA"/>
</dbReference>
<dbReference type="EMBL" id="CP034687">
    <property type="protein sequence ID" value="AZS85943.1"/>
    <property type="molecule type" value="Genomic_DNA"/>
</dbReference>
<dbReference type="Proteomes" id="UP000501753">
    <property type="component" value="Chromosome"/>
</dbReference>
<dbReference type="AlphaFoldDB" id="A0A3Q9KRX3"/>
<name>A0A3Q9KRX3_STRGD</name>
<dbReference type="OrthoDB" id="3693513at2"/>
<keyword evidence="1" id="KW-0812">Transmembrane</keyword>
<dbReference type="RefSeq" id="WP_127178771.1">
    <property type="nucleotide sequence ID" value="NZ_CP029078.1"/>
</dbReference>
<gene>
    <name evidence="3" type="ORF">DDJ31_21410</name>
    <name evidence="2" type="ORF">ELQ87_17865</name>
</gene>
<accession>A0A3Q9KRX3</accession>
<keyword evidence="5" id="KW-1185">Reference proteome</keyword>
<reference evidence="2 4" key="2">
    <citation type="submission" date="2018-12" db="EMBL/GenBank/DDBJ databases">
        <title>Streptomyces griseoviridis F1-27 complete genome.</title>
        <authorList>
            <person name="Mariita R.M."/>
            <person name="Sello J.K."/>
        </authorList>
    </citation>
    <scope>NUCLEOTIDE SEQUENCE [LARGE SCALE GENOMIC DNA]</scope>
    <source>
        <strain evidence="2 4">F1-27</strain>
    </source>
</reference>
<organism evidence="2 4">
    <name type="scientific">Streptomyces griseoviridis</name>
    <dbReference type="NCBI Taxonomy" id="45398"/>
    <lineage>
        <taxon>Bacteria</taxon>
        <taxon>Bacillati</taxon>
        <taxon>Actinomycetota</taxon>
        <taxon>Actinomycetes</taxon>
        <taxon>Kitasatosporales</taxon>
        <taxon>Streptomycetaceae</taxon>
        <taxon>Streptomyces</taxon>
    </lineage>
</organism>
<evidence type="ECO:0000256" key="1">
    <source>
        <dbReference type="SAM" id="Phobius"/>
    </source>
</evidence>
<protein>
    <submittedName>
        <fullName evidence="2">Uncharacterized protein</fullName>
    </submittedName>
</protein>
<evidence type="ECO:0000313" key="4">
    <source>
        <dbReference type="Proteomes" id="UP000271291"/>
    </source>
</evidence>
<proteinExistence type="predicted"/>
<feature type="transmembrane region" description="Helical" evidence="1">
    <location>
        <begin position="42"/>
        <end position="67"/>
    </location>
</feature>
<evidence type="ECO:0000313" key="2">
    <source>
        <dbReference type="EMBL" id="AZS85943.1"/>
    </source>
</evidence>
<dbReference type="Proteomes" id="UP000271291">
    <property type="component" value="Chromosome"/>
</dbReference>
<keyword evidence="1" id="KW-1133">Transmembrane helix</keyword>
<keyword evidence="1" id="KW-0472">Membrane</keyword>
<evidence type="ECO:0000313" key="3">
    <source>
        <dbReference type="EMBL" id="QCN87196.1"/>
    </source>
</evidence>
<evidence type="ECO:0000313" key="5">
    <source>
        <dbReference type="Proteomes" id="UP000501753"/>
    </source>
</evidence>